<dbReference type="InterPro" id="IPR035983">
    <property type="entry name" value="Hect_E3_ubiquitin_ligase"/>
</dbReference>
<dbReference type="EMBL" id="SCEB01004070">
    <property type="protein sequence ID" value="RXM93832.1"/>
    <property type="molecule type" value="Genomic_DNA"/>
</dbReference>
<evidence type="ECO:0000256" key="3">
    <source>
        <dbReference type="ARBA" id="ARBA00012485"/>
    </source>
</evidence>
<comment type="caution">
    <text evidence="10">The sequence shown here is derived from an EMBL/GenBank/DDBJ whole genome shotgun (WGS) entry which is preliminary data.</text>
</comment>
<dbReference type="Proteomes" id="UP000289886">
    <property type="component" value="Unassembled WGS sequence"/>
</dbReference>
<dbReference type="InterPro" id="IPR040108">
    <property type="entry name" value="Laa1/Sip1/HEATR5"/>
</dbReference>
<dbReference type="InterPro" id="IPR037252">
    <property type="entry name" value="Mib_Herc2_sf"/>
</dbReference>
<feature type="compositionally biased region" description="Low complexity" evidence="7">
    <location>
        <begin position="15"/>
        <end position="30"/>
    </location>
</feature>
<feature type="region of interest" description="Disordered" evidence="7">
    <location>
        <begin position="3352"/>
        <end position="3385"/>
    </location>
</feature>
<dbReference type="SUPFAM" id="SSF159034">
    <property type="entry name" value="Mib/herc2 domain-like"/>
    <property type="match status" value="1"/>
</dbReference>
<evidence type="ECO:0000313" key="11">
    <source>
        <dbReference type="Proteomes" id="UP000289886"/>
    </source>
</evidence>
<feature type="domain" description="MIB/HERC2" evidence="9">
    <location>
        <begin position="797"/>
        <end position="869"/>
    </location>
</feature>
<accession>A0A444V0B5</accession>
<evidence type="ECO:0000256" key="7">
    <source>
        <dbReference type="SAM" id="MobiDB-lite"/>
    </source>
</evidence>
<dbReference type="GO" id="GO:0008104">
    <property type="term" value="P:intracellular protein localization"/>
    <property type="evidence" value="ECO:0007669"/>
    <property type="project" value="TreeGrafter"/>
</dbReference>
<dbReference type="FunFam" id="3.90.1750.10:FF:000018">
    <property type="entry name" value="E3 ubiquitin-protein ligase HECTD1 isoform X1"/>
    <property type="match status" value="1"/>
</dbReference>
<keyword evidence="5 6" id="KW-0833">Ubl conjugation pathway</keyword>
<keyword evidence="11" id="KW-1185">Reference proteome</keyword>
<feature type="region of interest" description="Disordered" evidence="7">
    <location>
        <begin position="1074"/>
        <end position="1102"/>
    </location>
</feature>
<dbReference type="GO" id="GO:0046872">
    <property type="term" value="F:metal ion binding"/>
    <property type="evidence" value="ECO:0007669"/>
    <property type="project" value="InterPro"/>
</dbReference>
<keyword evidence="4" id="KW-0808">Transferase</keyword>
<feature type="compositionally biased region" description="Low complexity" evidence="7">
    <location>
        <begin position="903"/>
        <end position="920"/>
    </location>
</feature>
<evidence type="ECO:0000256" key="1">
    <source>
        <dbReference type="ARBA" id="ARBA00000885"/>
    </source>
</evidence>
<dbReference type="PROSITE" id="PS51416">
    <property type="entry name" value="MIB_HERC2"/>
    <property type="match status" value="1"/>
</dbReference>
<feature type="compositionally biased region" description="Basic and acidic residues" evidence="7">
    <location>
        <begin position="3002"/>
        <end position="3014"/>
    </location>
</feature>
<feature type="region of interest" description="Disordered" evidence="7">
    <location>
        <begin position="1"/>
        <end position="47"/>
    </location>
</feature>
<dbReference type="SUPFAM" id="SSF56204">
    <property type="entry name" value="Hect, E3 ligase catalytic domain"/>
    <property type="match status" value="1"/>
</dbReference>
<dbReference type="GO" id="GO:0005829">
    <property type="term" value="C:cytosol"/>
    <property type="evidence" value="ECO:0007669"/>
    <property type="project" value="GOC"/>
</dbReference>
<proteinExistence type="inferred from homology"/>
<dbReference type="GO" id="GO:0006897">
    <property type="term" value="P:endocytosis"/>
    <property type="evidence" value="ECO:0007669"/>
    <property type="project" value="TreeGrafter"/>
</dbReference>
<evidence type="ECO:0000256" key="2">
    <source>
        <dbReference type="ARBA" id="ARBA00008304"/>
    </source>
</evidence>
<comment type="similarity">
    <text evidence="2">Belongs to the HEATR5 family.</text>
</comment>
<dbReference type="FunFam" id="2.30.30.40:FF:000085">
    <property type="entry name" value="E3 ubiquitin-protein ligase HECTD1 isoform X1"/>
    <property type="match status" value="1"/>
</dbReference>
<gene>
    <name evidence="10" type="ORF">EOD39_18661</name>
</gene>
<dbReference type="SUPFAM" id="SSF48371">
    <property type="entry name" value="ARM repeat"/>
    <property type="match status" value="2"/>
</dbReference>
<feature type="region of interest" description="Disordered" evidence="7">
    <location>
        <begin position="868"/>
        <end position="887"/>
    </location>
</feature>
<dbReference type="FunFam" id="3.30.2160.10:FF:000009">
    <property type="entry name" value="E3 ubiquitin-protein ligase HECTD1 isoform X1"/>
    <property type="match status" value="1"/>
</dbReference>
<dbReference type="InterPro" id="IPR012919">
    <property type="entry name" value="SUN_dom"/>
</dbReference>
<evidence type="ECO:0000313" key="10">
    <source>
        <dbReference type="EMBL" id="RXM93832.1"/>
    </source>
</evidence>
<evidence type="ECO:0000256" key="4">
    <source>
        <dbReference type="ARBA" id="ARBA00022679"/>
    </source>
</evidence>
<feature type="region of interest" description="Disordered" evidence="7">
    <location>
        <begin position="970"/>
        <end position="1033"/>
    </location>
</feature>
<comment type="catalytic activity">
    <reaction evidence="1">
        <text>S-ubiquitinyl-[E2 ubiquitin-conjugating enzyme]-L-cysteine + [acceptor protein]-L-lysine = [E2 ubiquitin-conjugating enzyme]-L-cysteine + N(6)-ubiquitinyl-[acceptor protein]-L-lysine.</text>
        <dbReference type="EC" id="2.3.2.26"/>
    </reaction>
</comment>
<dbReference type="InterPro" id="IPR046837">
    <property type="entry name" value="Laa1/Sip1/HEATR5-like_HEAT"/>
</dbReference>
<dbReference type="Pfam" id="PF06701">
    <property type="entry name" value="MIB_HERC2"/>
    <property type="match status" value="1"/>
</dbReference>
<feature type="compositionally biased region" description="Low complexity" evidence="7">
    <location>
        <begin position="1008"/>
        <end position="1021"/>
    </location>
</feature>
<dbReference type="InterPro" id="IPR010606">
    <property type="entry name" value="Mib_Herc2"/>
</dbReference>
<feature type="domain" description="HECT" evidence="8">
    <location>
        <begin position="96"/>
        <end position="392"/>
    </location>
</feature>
<dbReference type="Pfam" id="PF07738">
    <property type="entry name" value="Sad1_UNC"/>
    <property type="match status" value="1"/>
</dbReference>
<dbReference type="PANTHER" id="PTHR21663">
    <property type="entry name" value="HYPOTHETICAL HEAT DOMAIN-CONTAINING"/>
    <property type="match status" value="1"/>
</dbReference>
<dbReference type="SUPFAM" id="SSF49785">
    <property type="entry name" value="Galactose-binding domain-like"/>
    <property type="match status" value="1"/>
</dbReference>
<feature type="region of interest" description="Disordered" evidence="7">
    <location>
        <begin position="1822"/>
        <end position="1847"/>
    </location>
</feature>
<feature type="compositionally biased region" description="Low complexity" evidence="7">
    <location>
        <begin position="974"/>
        <end position="989"/>
    </location>
</feature>
<reference evidence="10 11" key="1">
    <citation type="submission" date="2019-01" db="EMBL/GenBank/DDBJ databases">
        <title>Draft Genome and Complete Hox-Cluster Characterization of the Sterlet Sturgeon (Acipenser ruthenus).</title>
        <authorList>
            <person name="Wei Q."/>
        </authorList>
    </citation>
    <scope>NUCLEOTIDE SEQUENCE [LARGE SCALE GENOMIC DNA]</scope>
    <source>
        <strain evidence="10">WHYD16114868_AA</strain>
        <tissue evidence="10">Blood</tissue>
    </source>
</reference>
<dbReference type="InterPro" id="IPR036770">
    <property type="entry name" value="Ankyrin_rpt-contain_sf"/>
</dbReference>
<name>A0A444V0B5_ACIRT</name>
<dbReference type="Gene3D" id="1.25.40.20">
    <property type="entry name" value="Ankyrin repeat-containing domain"/>
    <property type="match status" value="1"/>
</dbReference>
<dbReference type="Gene3D" id="2.30.30.40">
    <property type="entry name" value="SH3 Domains"/>
    <property type="match status" value="1"/>
</dbReference>
<dbReference type="Pfam" id="PF00632">
    <property type="entry name" value="HECT"/>
    <property type="match status" value="1"/>
</dbReference>
<evidence type="ECO:0000256" key="5">
    <source>
        <dbReference type="ARBA" id="ARBA00022786"/>
    </source>
</evidence>
<feature type="compositionally biased region" description="Basic and acidic residues" evidence="7">
    <location>
        <begin position="1823"/>
        <end position="1833"/>
    </location>
</feature>
<organism evidence="10 11">
    <name type="scientific">Acipenser ruthenus</name>
    <name type="common">Sterlet sturgeon</name>
    <dbReference type="NCBI Taxonomy" id="7906"/>
    <lineage>
        <taxon>Eukaryota</taxon>
        <taxon>Metazoa</taxon>
        <taxon>Chordata</taxon>
        <taxon>Craniata</taxon>
        <taxon>Vertebrata</taxon>
        <taxon>Euteleostomi</taxon>
        <taxon>Actinopterygii</taxon>
        <taxon>Chondrostei</taxon>
        <taxon>Acipenseriformes</taxon>
        <taxon>Acipenseridae</taxon>
        <taxon>Acipenser</taxon>
    </lineage>
</organism>
<dbReference type="Gene3D" id="1.25.10.10">
    <property type="entry name" value="Leucine-rich Repeat Variant"/>
    <property type="match status" value="2"/>
</dbReference>
<dbReference type="Pfam" id="PF25468">
    <property type="entry name" value="HEAT_HEATR5A"/>
    <property type="match status" value="1"/>
</dbReference>
<dbReference type="GO" id="GO:0042147">
    <property type="term" value="P:retrograde transport, endosome to Golgi"/>
    <property type="evidence" value="ECO:0007669"/>
    <property type="project" value="TreeGrafter"/>
</dbReference>
<dbReference type="GO" id="GO:0016567">
    <property type="term" value="P:protein ubiquitination"/>
    <property type="evidence" value="ECO:0007669"/>
    <property type="project" value="InterPro"/>
</dbReference>
<dbReference type="InterPro" id="IPR016024">
    <property type="entry name" value="ARM-type_fold"/>
</dbReference>
<feature type="region of interest" description="Disordered" evidence="7">
    <location>
        <begin position="406"/>
        <end position="447"/>
    </location>
</feature>
<dbReference type="Gene3D" id="3.30.2160.10">
    <property type="entry name" value="Hect, E3 ligase catalytic domain"/>
    <property type="match status" value="1"/>
</dbReference>
<dbReference type="GO" id="GO:0005794">
    <property type="term" value="C:Golgi apparatus"/>
    <property type="evidence" value="ECO:0007669"/>
    <property type="project" value="TreeGrafter"/>
</dbReference>
<feature type="compositionally biased region" description="Gly residues" evidence="7">
    <location>
        <begin position="1"/>
        <end position="10"/>
    </location>
</feature>
<dbReference type="GO" id="GO:0061630">
    <property type="term" value="F:ubiquitin protein ligase activity"/>
    <property type="evidence" value="ECO:0007669"/>
    <property type="project" value="UniProtKB-EC"/>
</dbReference>
<dbReference type="Pfam" id="PF08232">
    <property type="entry name" value="Striatin"/>
    <property type="match status" value="1"/>
</dbReference>
<dbReference type="EC" id="2.3.2.26" evidence="3"/>
<evidence type="ECO:0000256" key="6">
    <source>
        <dbReference type="PROSITE-ProRule" id="PRU00104"/>
    </source>
</evidence>
<feature type="compositionally biased region" description="Acidic residues" evidence="7">
    <location>
        <begin position="406"/>
        <end position="441"/>
    </location>
</feature>
<feature type="region of interest" description="Disordered" evidence="7">
    <location>
        <begin position="2991"/>
        <end position="3014"/>
    </location>
</feature>
<feature type="region of interest" description="Disordered" evidence="7">
    <location>
        <begin position="894"/>
        <end position="920"/>
    </location>
</feature>
<dbReference type="Gene3D" id="3.90.1750.10">
    <property type="entry name" value="Hect, E3 ligase catalytic domains"/>
    <property type="match status" value="2"/>
</dbReference>
<dbReference type="GO" id="GO:0016020">
    <property type="term" value="C:membrane"/>
    <property type="evidence" value="ECO:0007669"/>
    <property type="project" value="TreeGrafter"/>
</dbReference>
<feature type="region of interest" description="Disordered" evidence="7">
    <location>
        <begin position="469"/>
        <end position="491"/>
    </location>
</feature>
<comment type="caution">
    <text evidence="6">Lacks conserved residue(s) required for the propagation of feature annotation.</text>
</comment>
<feature type="compositionally biased region" description="Polar residues" evidence="7">
    <location>
        <begin position="3374"/>
        <end position="3385"/>
    </location>
</feature>
<dbReference type="Pfam" id="PF20210">
    <property type="entry name" value="Laa1_Sip1_HTR5"/>
    <property type="match status" value="1"/>
</dbReference>
<dbReference type="SUPFAM" id="SSF48403">
    <property type="entry name" value="Ankyrin repeat"/>
    <property type="match status" value="1"/>
</dbReference>
<evidence type="ECO:0000259" key="8">
    <source>
        <dbReference type="PROSITE" id="PS50237"/>
    </source>
</evidence>
<dbReference type="InterPro" id="IPR000569">
    <property type="entry name" value="HECT_dom"/>
</dbReference>
<dbReference type="FunFam" id="1.25.10.10:FF:000051">
    <property type="entry name" value="E3 ubiquitin-protein ligase HECTD1 isoform X1"/>
    <property type="match status" value="1"/>
</dbReference>
<dbReference type="InterPro" id="IPR011989">
    <property type="entry name" value="ARM-like"/>
</dbReference>
<feature type="compositionally biased region" description="Polar residues" evidence="7">
    <location>
        <begin position="1079"/>
        <end position="1102"/>
    </location>
</feature>
<dbReference type="PANTHER" id="PTHR21663:SF1">
    <property type="entry name" value="HEAT REPEAT-CONTAINING PROTEIN 5A"/>
    <property type="match status" value="1"/>
</dbReference>
<dbReference type="SMART" id="SM00119">
    <property type="entry name" value="HECTc"/>
    <property type="match status" value="1"/>
</dbReference>
<sequence>MDEHPGGGGIAAPRQQLQQQGNNNNVNSQPGAGGGAGMGQQQQDEMPRPQQYTIPGILHYIQHEWARFEMERAHWEVERAELQVDLGGGLKPPGYYVQRSCGLFPAPFPQDSDELDRISKLFLFLGVFLAKCIQDNRLVDLPISRPFFKLMCMGDIKSNMSKLLYESRGDGDLHFSEIQSEASTEEGHDTYSVGSFDEDSKSEFILDPPKPKPPAWYHGILTWEDFELVNPHRAKFLKKVKELAVKRRLILSNKALSEDEKNTRLQDLMLKNPSGSGPPLSIEDLGLNFQFCPSSKVHGFTAVDLKPNGEDEMVTIDNAEEYVDLMFDFCMHTAIQKQMESFRDGFNRVFPMEKLSSFSHEEVQMILCGNQSPSWTAEDIINYTEPKLGYNHFLDSCRANTLLAELDDEEDLPEPDEDDDENEDDNQEDQEYEEVLEEEEYETKGGRRRTWDDDFVLKRQFSALVPAFDPRPGRTNVQQTTDLEIPPPGTPRSEVLEEVECAPSPHLSLILKVAGLGTTREVELPLSNYKSTIFYYVQKLLQLSCNGSVKSDKLRRIWEPTYTIMYREMKDSDKEKESRKMDFCEHGSKSSGLSHGSLSSLQICDILSSAREQAQAKAGSGQNACGVEDVLQLLRILFIIGSDPYSTRTPQEELDEQLQFNVSPEEFASKKVTTKILQQIEEPLALASGALPDWCEQLTSKCPFLIPFETRQLYFTCTAFGASRSTATWPLDPSKDEKQGWRHIRIKQMGKNASGQTHYLSLSGFELYGTVNGVCEDQLGKAVKEAEANLRRQRRLFRSQVMKYIVPGARVVRGIDWKWRDQDGNPLGEGTVTGEVHNGWIDVTWDAGGSNSYRMGAEGKYDLKLAPGYDPESAPSPKPVSSTVSGTAQTWSSLVKNNCPDKSSTAGASSSSRKGSSSSVCSVASSSDISLSSAKFERRSESLMEHGTATNLESHEPIVVLSTADSLPHAEVGSASSASTSTLTADTGSENATNRPNTESGAISMGIVSVSSPDVSSVSESSSKEANSQRPLCSAANTRLSVSSLLAAGAPMSSSASVPNLSSREASLMESFVRRAPNMSRTNATNNMNLSRSSSDNNTNTLGRNVLSTARSEFVTGWTGKRGRKLKSKLEKTKQKFIEGENMWRDLMKTALENLIVVLKDETTISPYEMCSSGLVQALFTVLNNSVDLDVKNDCRPLMERINVFKTAFCENEDDESQPAVALIRKLIAVLESIERLPLHLYDTPGSSYNLQILTRRLRFRLERAPGETALIDRTGRMLKMEPLATVESLEQYLLKMVAKQWYDFDRSSFVFVKKLREGQTFTFRHQHDFDENGIVYWIGTNAKTAYEWVNPAAYGLVVVTSSEGRNLPYGRLEDILSRDSSALNCHTNDDKNAWFAIDLGLWVIPSAYSLRHARGYGRSALRNWVFQVSKDGQNWTTMYTHVDDCSLNEPGCPPRTFLPALCKIFLDESAPDNVLEVTARAITYYLDVSAECTRRIVGVDGAIKALCNRLVVVELNNRTSRDLAEQCVKVLELICTRESGPVFEAGGLNCVLSFIRDSGHLVHKDTLHSAMAVVSRLCGKMEPQDSSLETCVESLSSLLKHEDHQVSDGALRCFASLADRFTRRGVDPAPLAKHGLTEELLSRMAAAGGAVSGPSSTCKPGRSAPGATTTAADSKLSNQVSTIVSLLSTLCRGSPLVTHDLLRSELPDSIESALQGDERCVLDTMRLVDLLLVLLFEGRKALPKSNVGSTAFEVNFMDDVGQTLLNWASAFGTQEMTLLRHGANPDLRDEDGKTPLDKARERGHSEVVAILQSPGDWMCPVKGDDKKKKDVNKEEEETSEPKGDPEMAPIYLKRLLPVFAQTFQQTMLPSIRKASLALIRKMIHYCSEALLKEVCDSDAGHNLPTVLVEITATVLDQEGPNPGAVLRIYQTSQRVSAADCPDPCGICILQCFKSKAFDYCSKLNVEWDVVLCLGNSRVSLGPEEVRKPALALVMGALESANPLLRCAAAEALSRLAQVANDGAFTVGIAQISFDKLPSLIKAYGNPMKIIAMLFRQRLYEILALLPPKTYEGGFNQILKQLVTDLTSPENLVSAASFLLPALCHPDDVLLLGPALQETDHRFIEEQLQQGGSTGGGSLEYDPFAICEKVSEVDIVPSPLSPAPSVIIAAVGLFGVVFPHISAQQSRVSLGPEEVRKPALALVMGALESANPLLRCAAAEALSRLAQVANDGAFTVGIAQISFDKLKSARDVVSRTGHSLALGSLYRYLGGIGSSQHLSACVGILSALSQDNTSPEVQMWALHSLSLVIDSGGPLYHVHVEPSFSLVLMLLLAVPPAYVEVHQSLGRCLNALITTLGPELQGSGCSVSSLRTSCLVGCAVMQDNPDCLVQAQAISCLQQLHMFAPRHVNLTSLVPSLCVNLCSSYLSLRRAVVACLRQLAQREATEVSEHAVTLVKDLSNREHTLLDVTIKETGLEGALFSLLDRESDRRLCRDIKETLGHMLTSMAVGKLSQWLKLCKDVLSASADFATAAPVETTQEEEDGDRVDDASVFTSKPKKSCPFTNPRWATRVFAAECVCRIISQCENEDEAHFDMALAQERRLRDPTSDFLVLHLADLIRMAFMAATDHSDQLRLSGLQTLLVIIRKFAAVPEPEFPGHVILEQYQASVGAALRPAFTPDTPPDVTAKACQVCSAWIASGVVSDLGDLRRVHQLLASSLVKVQAGKEAQNQLYNESTSTMETLAVLKAWAEVYIVAIKCQKLCDSPPKQLSKIYCEDYSSPSAEGLLNLVQADLTTLSKLWLAALQDYALLTLPQEYTAQLPAGGGAFYTAETVEHARSHYVSSWAPILHATAVWLNSTGFIVVDEEPANLSRPVTPTTMGQSTSLANVKSPEDINTDRFYLILGICVEFLCSPRSDAPMESIPACLQSLQSLLDVPWPRSKIGNDQALSVELLNVLHRLILTRESPAVQLAVLELVRQIICAAEEHVKEKRRSAEVDDGAEEKETLPEFGEGKDTGGLVPGKSLVFATLELSLCILVRQLPQLNPKLVGSPSGHGGKPQTLTENDCKLVSAALGILSDLPCICSPEGSVSILPTILFLITGVLRETAVKVPSGQISLPVSAALQALKAVVSSPMARAEKSSAAWTRLLRCALVTLLDFWNTDEMHPELDDISLLTAITIFIVSASPDVTAVQCLQSRCIDKFKRSLDSKDPLILTRCYQLLLSIFQNPSQAVSVPYIQSLGSVIVSRLQRVEKRKPESSAELQAIQEGVKALEVLVSMADEEHRSQLMAILLPLLISFLLDENALACAQNPARNLHEFALQNLMRIGPRYSSVFKTLMASSPSMKARLETAVKGNQESVKAKTAALQSKPPEKNSPSIQLKTNFL</sequence>
<evidence type="ECO:0000259" key="9">
    <source>
        <dbReference type="PROSITE" id="PS51416"/>
    </source>
</evidence>
<dbReference type="InterPro" id="IPR008979">
    <property type="entry name" value="Galactose-bd-like_sf"/>
</dbReference>
<feature type="compositionally biased region" description="Polar residues" evidence="7">
    <location>
        <begin position="990"/>
        <end position="1001"/>
    </location>
</feature>
<protein>
    <recommendedName>
        <fullName evidence="3">HECT-type E3 ubiquitin transferase</fullName>
        <ecNumber evidence="3">2.3.2.26</ecNumber>
    </recommendedName>
</protein>
<dbReference type="PROSITE" id="PS50237">
    <property type="entry name" value="HECT"/>
    <property type="match status" value="1"/>
</dbReference>
<dbReference type="GO" id="GO:0030139">
    <property type="term" value="C:endocytic vesicle"/>
    <property type="evidence" value="ECO:0007669"/>
    <property type="project" value="TreeGrafter"/>
</dbReference>
<feature type="compositionally biased region" description="Polar residues" evidence="7">
    <location>
        <begin position="1024"/>
        <end position="1033"/>
    </location>
</feature>
<dbReference type="FunFam" id="1.25.10.10:FF:001139">
    <property type="entry name" value="HEAT repeat containing 5a"/>
    <property type="match status" value="1"/>
</dbReference>
<dbReference type="InterPro" id="IPR013258">
    <property type="entry name" value="Striatin_N"/>
</dbReference>